<reference evidence="2" key="1">
    <citation type="submission" date="2020-08" db="EMBL/GenBank/DDBJ databases">
        <title>Multicomponent nature underlies the extraordinary mechanical properties of spider dragline silk.</title>
        <authorList>
            <person name="Kono N."/>
            <person name="Nakamura H."/>
            <person name="Mori M."/>
            <person name="Yoshida Y."/>
            <person name="Ohtoshi R."/>
            <person name="Malay A.D."/>
            <person name="Moran D.A.P."/>
            <person name="Tomita M."/>
            <person name="Numata K."/>
            <person name="Arakawa K."/>
        </authorList>
    </citation>
    <scope>NUCLEOTIDE SEQUENCE</scope>
</reference>
<feature type="region of interest" description="Disordered" evidence="1">
    <location>
        <begin position="1"/>
        <end position="23"/>
    </location>
</feature>
<keyword evidence="3" id="KW-1185">Reference proteome</keyword>
<comment type="caution">
    <text evidence="2">The sequence shown here is derived from an EMBL/GenBank/DDBJ whole genome shotgun (WGS) entry which is preliminary data.</text>
</comment>
<gene>
    <name evidence="2" type="ORF">NPIL_317991</name>
</gene>
<sequence length="117" mass="12877">MDRAEGKSKASSHCRVDSKDMASRRALRDSAEFIKASASSLVHCTTTRHSFTSTSKHSKSPTQVVSAVRYDTMVVVRTNPLPEGSNRSRAELDRPVHATFGEHSNTELMVLCTLQVT</sequence>
<dbReference type="EMBL" id="BMAW01083336">
    <property type="protein sequence ID" value="GFU33282.1"/>
    <property type="molecule type" value="Genomic_DNA"/>
</dbReference>
<accession>A0A8X6UNX9</accession>
<name>A0A8X6UNX9_NEPPI</name>
<evidence type="ECO:0000313" key="3">
    <source>
        <dbReference type="Proteomes" id="UP000887013"/>
    </source>
</evidence>
<dbReference type="Proteomes" id="UP000887013">
    <property type="component" value="Unassembled WGS sequence"/>
</dbReference>
<evidence type="ECO:0000313" key="2">
    <source>
        <dbReference type="EMBL" id="GFU33282.1"/>
    </source>
</evidence>
<protein>
    <submittedName>
        <fullName evidence="2">Uncharacterized protein</fullName>
    </submittedName>
</protein>
<dbReference type="AlphaFoldDB" id="A0A8X6UNX9"/>
<organism evidence="2 3">
    <name type="scientific">Nephila pilipes</name>
    <name type="common">Giant wood spider</name>
    <name type="synonym">Nephila maculata</name>
    <dbReference type="NCBI Taxonomy" id="299642"/>
    <lineage>
        <taxon>Eukaryota</taxon>
        <taxon>Metazoa</taxon>
        <taxon>Ecdysozoa</taxon>
        <taxon>Arthropoda</taxon>
        <taxon>Chelicerata</taxon>
        <taxon>Arachnida</taxon>
        <taxon>Araneae</taxon>
        <taxon>Araneomorphae</taxon>
        <taxon>Entelegynae</taxon>
        <taxon>Araneoidea</taxon>
        <taxon>Nephilidae</taxon>
        <taxon>Nephila</taxon>
    </lineage>
</organism>
<evidence type="ECO:0000256" key="1">
    <source>
        <dbReference type="SAM" id="MobiDB-lite"/>
    </source>
</evidence>
<proteinExistence type="predicted"/>